<evidence type="ECO:0000256" key="3">
    <source>
        <dbReference type="ARBA" id="ARBA00022741"/>
    </source>
</evidence>
<dbReference type="Pfam" id="PF02785">
    <property type="entry name" value="Biotin_carb_C"/>
    <property type="match status" value="1"/>
</dbReference>
<feature type="domain" description="ATP-grasp" evidence="8">
    <location>
        <begin position="120"/>
        <end position="317"/>
    </location>
</feature>
<dbReference type="InterPro" id="IPR011054">
    <property type="entry name" value="Rudment_hybrid_motif"/>
</dbReference>
<evidence type="ECO:0000259" key="7">
    <source>
        <dbReference type="PROSITE" id="PS50968"/>
    </source>
</evidence>
<dbReference type="Proteomes" id="UP000199598">
    <property type="component" value="Unassembled WGS sequence"/>
</dbReference>
<dbReference type="Pfam" id="PF02786">
    <property type="entry name" value="CPSase_L_D2"/>
    <property type="match status" value="1"/>
</dbReference>
<keyword evidence="11" id="KW-1185">Reference proteome</keyword>
<dbReference type="InterPro" id="IPR001882">
    <property type="entry name" value="Biotin_BS"/>
</dbReference>
<keyword evidence="4 6" id="KW-0067">ATP-binding</keyword>
<dbReference type="SUPFAM" id="SSF51246">
    <property type="entry name" value="Rudiment single hybrid motif"/>
    <property type="match status" value="1"/>
</dbReference>
<name>A0A1I3Y5D1_9HYPH</name>
<evidence type="ECO:0000256" key="5">
    <source>
        <dbReference type="ARBA" id="ARBA00023267"/>
    </source>
</evidence>
<dbReference type="InterPro" id="IPR005481">
    <property type="entry name" value="BC-like_N"/>
</dbReference>
<proteinExistence type="predicted"/>
<dbReference type="EMBL" id="FOSK01000003">
    <property type="protein sequence ID" value="SFK27157.1"/>
    <property type="molecule type" value="Genomic_DNA"/>
</dbReference>
<evidence type="ECO:0000256" key="2">
    <source>
        <dbReference type="ARBA" id="ARBA00022598"/>
    </source>
</evidence>
<protein>
    <submittedName>
        <fullName evidence="10">Geranyl-CoA carboxylase alpha subunit</fullName>
    </submittedName>
</protein>
<dbReference type="PROSITE" id="PS00866">
    <property type="entry name" value="CPSASE_1"/>
    <property type="match status" value="1"/>
</dbReference>
<evidence type="ECO:0000259" key="9">
    <source>
        <dbReference type="PROSITE" id="PS50979"/>
    </source>
</evidence>
<dbReference type="PANTHER" id="PTHR18866">
    <property type="entry name" value="CARBOXYLASE:PYRUVATE/ACETYL-COA/PROPIONYL-COA CARBOXYLASE"/>
    <property type="match status" value="1"/>
</dbReference>
<sequence length="629" mass="67087">MFDSVLVANRGEIARRVFRTARQKGYRSIAVYSEADATAPHVEDADIAACIGGATPADSYLNIEAILIAARKTGAQAVHPGYGFLAENAEFAQACADAGLVFIGPPAEAIELMGSKRLSKLRMIEAGVPCVPGYSGADQSTETLAAEAARIGVPLMIKASAGGGGRGLRLVEDLSGLEDKLAAAASEAENAFGNGELILEKAVINPRHVEIQVFADNHGSVVHLGERDCSVQRRHQKVIEEAPGPSVTPEIRAAMGQAAVDAARAIGYRGAGTVEFLLAEDGSFYFMEMNTRLQVEHPVTEEITGQDLVAWQLDVAAGKPLPLSQEDISFSGHAMELRLYAEDTDAGFLPQTGTVLAWNGNELSIRVDSAIEQGSEISSYYDPMIAKLIAHGSDRDEARRKLLRGLDELVLQGLVHNGSFLKSVLQDEVFAAGKATTAFLNDRELGSVAADATRELMRDLAVCLFARSKGQNRWTTATPLPVKIKLDGEEVSVCADLRVHAGEDRGGIVFEVDGVRRTAFVSEASEGGLWISLEGQTQFFEEQSFSSKKEDSSAASSSIIAPMPGAVVALKTEQGAQVSKGDVLLVLEAMKMQHELTAPRDGVVAELGTQEGAQVNSRDVLVRLEEETA</sequence>
<keyword evidence="3 6" id="KW-0547">Nucleotide-binding</keyword>
<evidence type="ECO:0000259" key="8">
    <source>
        <dbReference type="PROSITE" id="PS50975"/>
    </source>
</evidence>
<dbReference type="PROSITE" id="PS00188">
    <property type="entry name" value="BIOTIN"/>
    <property type="match status" value="1"/>
</dbReference>
<dbReference type="InterPro" id="IPR011053">
    <property type="entry name" value="Single_hybrid_motif"/>
</dbReference>
<evidence type="ECO:0000256" key="4">
    <source>
        <dbReference type="ARBA" id="ARBA00022840"/>
    </source>
</evidence>
<dbReference type="InterPro" id="IPR000089">
    <property type="entry name" value="Biotin_lipoyl"/>
</dbReference>
<dbReference type="InterPro" id="IPR005482">
    <property type="entry name" value="Biotin_COase_C"/>
</dbReference>
<comment type="caution">
    <text evidence="10">The sequence shown here is derived from an EMBL/GenBank/DDBJ whole genome shotgun (WGS) entry which is preliminary data.</text>
</comment>
<evidence type="ECO:0000256" key="1">
    <source>
        <dbReference type="ARBA" id="ARBA00001953"/>
    </source>
</evidence>
<dbReference type="SUPFAM" id="SSF52440">
    <property type="entry name" value="PreATP-grasp domain"/>
    <property type="match status" value="1"/>
</dbReference>
<keyword evidence="2" id="KW-0436">Ligase</keyword>
<dbReference type="Pfam" id="PF00364">
    <property type="entry name" value="Biotin_lipoyl"/>
    <property type="match status" value="1"/>
</dbReference>
<reference evidence="10 11" key="1">
    <citation type="submission" date="2016-10" db="EMBL/GenBank/DDBJ databases">
        <authorList>
            <person name="Varghese N."/>
            <person name="Submissions S."/>
        </authorList>
    </citation>
    <scope>NUCLEOTIDE SEQUENCE [LARGE SCALE GENOMIC DNA]</scope>
    <source>
        <strain evidence="10 11">DSM 16392</strain>
    </source>
</reference>
<dbReference type="InterPro" id="IPR005479">
    <property type="entry name" value="CPAse_ATP-bd"/>
</dbReference>
<dbReference type="InterPro" id="IPR011761">
    <property type="entry name" value="ATP-grasp"/>
</dbReference>
<dbReference type="PROSITE" id="PS50968">
    <property type="entry name" value="BIOTINYL_LIPOYL"/>
    <property type="match status" value="1"/>
</dbReference>
<dbReference type="SUPFAM" id="SSF51230">
    <property type="entry name" value="Single hybrid motif"/>
    <property type="match status" value="1"/>
</dbReference>
<accession>A0A1I3Y5D1</accession>
<feature type="domain" description="Biotin carboxylation" evidence="9">
    <location>
        <begin position="1"/>
        <end position="445"/>
    </location>
</feature>
<dbReference type="Gene3D" id="2.40.50.100">
    <property type="match status" value="1"/>
</dbReference>
<keyword evidence="5" id="KW-0092">Biotin</keyword>
<dbReference type="Pfam" id="PF00289">
    <property type="entry name" value="Biotin_carb_N"/>
    <property type="match status" value="1"/>
</dbReference>
<dbReference type="SUPFAM" id="SSF56059">
    <property type="entry name" value="Glutathione synthetase ATP-binding domain-like"/>
    <property type="match status" value="1"/>
</dbReference>
<dbReference type="Gene3D" id="3.30.470.20">
    <property type="entry name" value="ATP-grasp fold, B domain"/>
    <property type="match status" value="1"/>
</dbReference>
<evidence type="ECO:0000256" key="6">
    <source>
        <dbReference type="PROSITE-ProRule" id="PRU00409"/>
    </source>
</evidence>
<dbReference type="InterPro" id="IPR011764">
    <property type="entry name" value="Biotin_carboxylation_dom"/>
</dbReference>
<dbReference type="PROSITE" id="PS00867">
    <property type="entry name" value="CPSASE_2"/>
    <property type="match status" value="1"/>
</dbReference>
<feature type="domain" description="Lipoyl-binding" evidence="7">
    <location>
        <begin position="547"/>
        <end position="625"/>
    </location>
</feature>
<dbReference type="CDD" id="cd06850">
    <property type="entry name" value="biotinyl_domain"/>
    <property type="match status" value="1"/>
</dbReference>
<comment type="cofactor">
    <cofactor evidence="1">
        <name>biotin</name>
        <dbReference type="ChEBI" id="CHEBI:57586"/>
    </cofactor>
</comment>
<evidence type="ECO:0000313" key="11">
    <source>
        <dbReference type="Proteomes" id="UP000199598"/>
    </source>
</evidence>
<gene>
    <name evidence="10" type="ORF">SAMN04488518_103375</name>
</gene>
<dbReference type="SMART" id="SM00878">
    <property type="entry name" value="Biotin_carb_C"/>
    <property type="match status" value="1"/>
</dbReference>
<organism evidence="10 11">
    <name type="scientific">Pseudovibrio ascidiaceicola</name>
    <dbReference type="NCBI Taxonomy" id="285279"/>
    <lineage>
        <taxon>Bacteria</taxon>
        <taxon>Pseudomonadati</taxon>
        <taxon>Pseudomonadota</taxon>
        <taxon>Alphaproteobacteria</taxon>
        <taxon>Hyphomicrobiales</taxon>
        <taxon>Stappiaceae</taxon>
        <taxon>Pseudovibrio</taxon>
    </lineage>
</organism>
<dbReference type="InterPro" id="IPR050856">
    <property type="entry name" value="Biotin_carboxylase_complex"/>
</dbReference>
<dbReference type="RefSeq" id="WP_093518472.1">
    <property type="nucleotide sequence ID" value="NZ_FOSK01000003.1"/>
</dbReference>
<dbReference type="PROSITE" id="PS50979">
    <property type="entry name" value="BC"/>
    <property type="match status" value="1"/>
</dbReference>
<evidence type="ECO:0000313" key="10">
    <source>
        <dbReference type="EMBL" id="SFK27157.1"/>
    </source>
</evidence>
<dbReference type="InterPro" id="IPR016185">
    <property type="entry name" value="PreATP-grasp_dom_sf"/>
</dbReference>
<dbReference type="PANTHER" id="PTHR18866:SF33">
    <property type="entry name" value="METHYLCROTONOYL-COA CARBOXYLASE SUBUNIT ALPHA, MITOCHONDRIAL-RELATED"/>
    <property type="match status" value="1"/>
</dbReference>
<dbReference type="PROSITE" id="PS50975">
    <property type="entry name" value="ATP_GRASP"/>
    <property type="match status" value="1"/>
</dbReference>